<evidence type="ECO:0000313" key="4">
    <source>
        <dbReference type="Proteomes" id="UP000223606"/>
    </source>
</evidence>
<dbReference type="KEGG" id="hdi:HDIA_2623"/>
<dbReference type="Proteomes" id="UP000223606">
    <property type="component" value="Chromosome 1"/>
</dbReference>
<sequence>MTDTSQAAGQVAGSEARPKDAPGSAETNGAISRKLRELYQTVQDEGVPDRFLDLLDKLDAAERLADRERQK</sequence>
<proteinExistence type="predicted"/>
<evidence type="ECO:0000313" key="3">
    <source>
        <dbReference type="EMBL" id="SON56164.1"/>
    </source>
</evidence>
<feature type="region of interest" description="Disordered" evidence="1">
    <location>
        <begin position="1"/>
        <end position="32"/>
    </location>
</feature>
<dbReference type="OrthoDB" id="8454456at2"/>
<reference evidence="4" key="1">
    <citation type="submission" date="2017-09" db="EMBL/GenBank/DDBJ databases">
        <title>Genome sequence of Nannocystis excedens DSM 71.</title>
        <authorList>
            <person name="Blom J."/>
        </authorList>
    </citation>
    <scope>NUCLEOTIDE SEQUENCE [LARGE SCALE GENOMIC DNA]</scope>
    <source>
        <strain evidence="4">type strain: E19</strain>
    </source>
</reference>
<evidence type="ECO:0000256" key="1">
    <source>
        <dbReference type="SAM" id="MobiDB-lite"/>
    </source>
</evidence>
<protein>
    <recommendedName>
        <fullName evidence="2">Anti-sigma factor NepR domain-containing protein</fullName>
    </recommendedName>
</protein>
<feature type="domain" description="Anti-sigma factor NepR" evidence="2">
    <location>
        <begin position="30"/>
        <end position="62"/>
    </location>
</feature>
<dbReference type="EMBL" id="LT960614">
    <property type="protein sequence ID" value="SON56164.1"/>
    <property type="molecule type" value="Genomic_DNA"/>
</dbReference>
<dbReference type="RefSeq" id="WP_099556583.1">
    <property type="nucleotide sequence ID" value="NZ_LT960614.1"/>
</dbReference>
<accession>A0A2C9D765</accession>
<gene>
    <name evidence="3" type="ORF">HDIA_2623</name>
</gene>
<dbReference type="InterPro" id="IPR041649">
    <property type="entry name" value="NepR"/>
</dbReference>
<organism evidence="3 4">
    <name type="scientific">Hartmannibacter diazotrophicus</name>
    <dbReference type="NCBI Taxonomy" id="1482074"/>
    <lineage>
        <taxon>Bacteria</taxon>
        <taxon>Pseudomonadati</taxon>
        <taxon>Pseudomonadota</taxon>
        <taxon>Alphaproteobacteria</taxon>
        <taxon>Hyphomicrobiales</taxon>
        <taxon>Pleomorphomonadaceae</taxon>
        <taxon>Hartmannibacter</taxon>
    </lineage>
</organism>
<evidence type="ECO:0000259" key="2">
    <source>
        <dbReference type="Pfam" id="PF18557"/>
    </source>
</evidence>
<name>A0A2C9D765_9HYPH</name>
<dbReference type="Pfam" id="PF18557">
    <property type="entry name" value="NepR"/>
    <property type="match status" value="1"/>
</dbReference>
<dbReference type="AlphaFoldDB" id="A0A2C9D765"/>
<keyword evidence="4" id="KW-1185">Reference proteome</keyword>